<dbReference type="Proteomes" id="UP000553632">
    <property type="component" value="Unassembled WGS sequence"/>
</dbReference>
<feature type="non-terminal residue" evidence="2">
    <location>
        <position position="161"/>
    </location>
</feature>
<gene>
    <name evidence="2" type="ORF">FOZ63_014758</name>
</gene>
<feature type="signal peptide" evidence="1">
    <location>
        <begin position="1"/>
        <end position="22"/>
    </location>
</feature>
<accession>A0A7J6Q0B7</accession>
<evidence type="ECO:0000256" key="1">
    <source>
        <dbReference type="SAM" id="SignalP"/>
    </source>
</evidence>
<protein>
    <submittedName>
        <fullName evidence="2">Uncharacterized protein</fullName>
    </submittedName>
</protein>
<feature type="non-terminal residue" evidence="2">
    <location>
        <position position="1"/>
    </location>
</feature>
<evidence type="ECO:0000313" key="2">
    <source>
        <dbReference type="EMBL" id="KAF4701356.1"/>
    </source>
</evidence>
<sequence>WQASASLVLPIMLSRLSPSAVAVHHRPAILVLARLFGRGPAQSVVVIPKDRDFPDTQDEADLLEAGYQAVRFPRPVLPELRRIHDLEPDSIPEVYEKLTSMAKEDPSSVEMHFADWEALMRYTIKNQHCLLPEQVADIIACLAKSKVRNKELVQALNHRIR</sequence>
<organism evidence="2 3">
    <name type="scientific">Perkinsus olseni</name>
    <name type="common">Perkinsus atlanticus</name>
    <dbReference type="NCBI Taxonomy" id="32597"/>
    <lineage>
        <taxon>Eukaryota</taxon>
        <taxon>Sar</taxon>
        <taxon>Alveolata</taxon>
        <taxon>Perkinsozoa</taxon>
        <taxon>Perkinsea</taxon>
        <taxon>Perkinsida</taxon>
        <taxon>Perkinsidae</taxon>
        <taxon>Perkinsus</taxon>
    </lineage>
</organism>
<keyword evidence="1" id="KW-0732">Signal</keyword>
<comment type="caution">
    <text evidence="2">The sequence shown here is derived from an EMBL/GenBank/DDBJ whole genome shotgun (WGS) entry which is preliminary data.</text>
</comment>
<name>A0A7J6Q0B7_PEROL</name>
<keyword evidence="3" id="KW-1185">Reference proteome</keyword>
<proteinExistence type="predicted"/>
<reference evidence="2 3" key="1">
    <citation type="submission" date="2020-04" db="EMBL/GenBank/DDBJ databases">
        <title>Perkinsus olseni comparative genomics.</title>
        <authorList>
            <person name="Bogema D.R."/>
        </authorList>
    </citation>
    <scope>NUCLEOTIDE SEQUENCE [LARGE SCALE GENOMIC DNA]</scope>
    <source>
        <strain evidence="2 3">ATCC PRA-207</strain>
    </source>
</reference>
<feature type="chain" id="PRO_5029731717" evidence="1">
    <location>
        <begin position="23"/>
        <end position="161"/>
    </location>
</feature>
<dbReference type="EMBL" id="JABANO010036710">
    <property type="protein sequence ID" value="KAF4701356.1"/>
    <property type="molecule type" value="Genomic_DNA"/>
</dbReference>
<evidence type="ECO:0000313" key="3">
    <source>
        <dbReference type="Proteomes" id="UP000553632"/>
    </source>
</evidence>
<dbReference type="AlphaFoldDB" id="A0A7J6Q0B7"/>